<evidence type="ECO:0000313" key="3">
    <source>
        <dbReference type="Proteomes" id="UP001239213"/>
    </source>
</evidence>
<reference evidence="2" key="1">
    <citation type="submission" date="2016-11" db="EMBL/GenBank/DDBJ databases">
        <title>The genome sequence of Colletotrichum cuscutae.</title>
        <authorList>
            <person name="Baroncelli R."/>
        </authorList>
    </citation>
    <scope>NUCLEOTIDE SEQUENCE</scope>
    <source>
        <strain evidence="2">IMI 304802</strain>
    </source>
</reference>
<proteinExistence type="predicted"/>
<dbReference type="Proteomes" id="UP001239213">
    <property type="component" value="Unassembled WGS sequence"/>
</dbReference>
<organism evidence="2 3">
    <name type="scientific">Colletotrichum cuscutae</name>
    <dbReference type="NCBI Taxonomy" id="1209917"/>
    <lineage>
        <taxon>Eukaryota</taxon>
        <taxon>Fungi</taxon>
        <taxon>Dikarya</taxon>
        <taxon>Ascomycota</taxon>
        <taxon>Pezizomycotina</taxon>
        <taxon>Sordariomycetes</taxon>
        <taxon>Hypocreomycetidae</taxon>
        <taxon>Glomerellales</taxon>
        <taxon>Glomerellaceae</taxon>
        <taxon>Colletotrichum</taxon>
        <taxon>Colletotrichum acutatum species complex</taxon>
    </lineage>
</organism>
<feature type="compositionally biased region" description="Basic and acidic residues" evidence="1">
    <location>
        <begin position="38"/>
        <end position="52"/>
    </location>
</feature>
<sequence length="96" mass="10777">MKPAEYEEPGKQTPTVGFSVRCLLQRGMRKKKKKKKKRDAEAYGRRLDESKTHAVGRTTARTESPLGKTSLKTARGEVNESGHLITKERHLDTALA</sequence>
<dbReference type="AlphaFoldDB" id="A0AAI9U9T9"/>
<feature type="compositionally biased region" description="Basic residues" evidence="1">
    <location>
        <begin position="27"/>
        <end position="37"/>
    </location>
</feature>
<name>A0AAI9U9T9_9PEZI</name>
<evidence type="ECO:0000313" key="2">
    <source>
        <dbReference type="EMBL" id="KAK1453034.1"/>
    </source>
</evidence>
<dbReference type="EMBL" id="MPDP01000293">
    <property type="protein sequence ID" value="KAK1453034.1"/>
    <property type="molecule type" value="Genomic_DNA"/>
</dbReference>
<keyword evidence="3" id="KW-1185">Reference proteome</keyword>
<evidence type="ECO:0000256" key="1">
    <source>
        <dbReference type="SAM" id="MobiDB-lite"/>
    </source>
</evidence>
<feature type="region of interest" description="Disordered" evidence="1">
    <location>
        <begin position="26"/>
        <end position="96"/>
    </location>
</feature>
<gene>
    <name evidence="2" type="ORF">CCUS01_02051</name>
</gene>
<comment type="caution">
    <text evidence="2">The sequence shown here is derived from an EMBL/GenBank/DDBJ whole genome shotgun (WGS) entry which is preliminary data.</text>
</comment>
<accession>A0AAI9U9T9</accession>
<protein>
    <submittedName>
        <fullName evidence="2">Uncharacterized protein</fullName>
    </submittedName>
</protein>
<feature type="compositionally biased region" description="Basic and acidic residues" evidence="1">
    <location>
        <begin position="74"/>
        <end position="96"/>
    </location>
</feature>